<feature type="transmembrane region" description="Helical" evidence="5">
    <location>
        <begin position="571"/>
        <end position="591"/>
    </location>
</feature>
<keyword evidence="2 7" id="KW-0418">Kinase</keyword>
<dbReference type="GO" id="GO:0016301">
    <property type="term" value="F:kinase activity"/>
    <property type="evidence" value="ECO:0007669"/>
    <property type="project" value="UniProtKB-KW"/>
</dbReference>
<protein>
    <submittedName>
        <fullName evidence="7">Signal transduction histidine kinase</fullName>
    </submittedName>
</protein>
<keyword evidence="5" id="KW-0472">Membrane</keyword>
<evidence type="ECO:0000256" key="2">
    <source>
        <dbReference type="ARBA" id="ARBA00022777"/>
    </source>
</evidence>
<dbReference type="PANTHER" id="PTHR24421">
    <property type="entry name" value="NITRATE/NITRITE SENSOR PROTEIN NARX-RELATED"/>
    <property type="match status" value="1"/>
</dbReference>
<feature type="transmembrane region" description="Helical" evidence="5">
    <location>
        <begin position="543"/>
        <end position="565"/>
    </location>
</feature>
<dbReference type="InterPro" id="IPR036890">
    <property type="entry name" value="HATPase_C_sf"/>
</dbReference>
<feature type="transmembrane region" description="Helical" evidence="5">
    <location>
        <begin position="623"/>
        <end position="643"/>
    </location>
</feature>
<dbReference type="CDD" id="cd16917">
    <property type="entry name" value="HATPase_UhpB-NarQ-NarX-like"/>
    <property type="match status" value="1"/>
</dbReference>
<evidence type="ECO:0000259" key="6">
    <source>
        <dbReference type="Pfam" id="PF02518"/>
    </source>
</evidence>
<evidence type="ECO:0000313" key="7">
    <source>
        <dbReference type="EMBL" id="CUU56144.1"/>
    </source>
</evidence>
<dbReference type="EMBL" id="FAOZ01000007">
    <property type="protein sequence ID" value="CUU56144.1"/>
    <property type="molecule type" value="Genomic_DNA"/>
</dbReference>
<keyword evidence="5" id="KW-1133">Transmembrane helix</keyword>
<proteinExistence type="predicted"/>
<sequence>MRARYGGVADGRHPLGPEAVDRRAESSGCLPVPRRRVLGQGLAGRSGAIGRRVPEDRLPGDRVPGDQPLASSSRAGQALERSVLWALAVLRMATCAITLIYVVLWWDWYRDKPVALGFVAFTAAWGAFLVVRIYRHGAGARLVLGTVALAVVAAALSPHCLPPESVGDTGSWVTLSVLHGGLTAAWVLPRRGFAVAEAALLAAVAIGGHQGRPQVFTAVVLTLVVPVLFALATRRLRATARRADDRLTSAMLGHRARVLVLTLDRDRRERQRVLHDTVLNTLTGLAWGGGEDLVLARRRCAAGADAIRQLLAHDIGPPAVGLDAALTAAVTQARERGLVVHLQGIAPLTDPPATVAAGGTTIAAGGTAIVAGDTGTAAGDTATSTATGDPPAAVVAALTGATGEALANVERHAGTGEAWVRLERASGQLTVRVHDHGGGFQPGRSAPDRLGVCQSVLARVRDAGGLASVDSAPGRGTVVTMRWPEIARPPTERASADRAARDRAVRGGADRDRADRGIRTGAELAREETAEDLRRDYAAGLRVAVAGAALTWQILMVVPLLVTLGRVRSPLAAVGVWCALGAATVLLAAVVRRRPLSAADAAGVTILTVGAVLTSVNVDNADLLRITNWPVIVVALLLAFVTASRPPVQAVAAAGVGLAAIVVTVIVRQATDPLTLSRLLALVYGIVGLQLLVAIIGSLLRRTADTTARATRAEAETHAGQDSDAMIRRERARWLGAIRDDVLPMLDTLAAGDADPRDQGWRWLCARQAAGIRRKLAQEDQSATLASLAADIEAVVAAAEGRGLTVEVQIATEVGQVGFPVPLDLRAGLVDLLDRTLAMLPESRALLTMWSDAGGGSVFVSAAWPGDRAPPTLTGAVAALVDVDDGRLTVELRWENRED</sequence>
<feature type="region of interest" description="Disordered" evidence="4">
    <location>
        <begin position="50"/>
        <end position="74"/>
    </location>
</feature>
<feature type="transmembrane region" description="Helical" evidence="5">
    <location>
        <begin position="83"/>
        <end position="108"/>
    </location>
</feature>
<dbReference type="InterPro" id="IPR050482">
    <property type="entry name" value="Sensor_HK_TwoCompSys"/>
</dbReference>
<accession>A0A0S4QKS6</accession>
<dbReference type="PANTHER" id="PTHR24421:SF61">
    <property type="entry name" value="OXYGEN SENSOR HISTIDINE KINASE NREB"/>
    <property type="match status" value="1"/>
</dbReference>
<feature type="transmembrane region" description="Helical" evidence="5">
    <location>
        <begin position="138"/>
        <end position="157"/>
    </location>
</feature>
<dbReference type="SUPFAM" id="SSF55874">
    <property type="entry name" value="ATPase domain of HSP90 chaperone/DNA topoisomerase II/histidine kinase"/>
    <property type="match status" value="1"/>
</dbReference>
<name>A0A0S4QKS6_9ACTN</name>
<feature type="compositionally biased region" description="Basic and acidic residues" evidence="4">
    <location>
        <begin position="490"/>
        <end position="513"/>
    </location>
</feature>
<feature type="transmembrane region" description="Helical" evidence="5">
    <location>
        <begin position="650"/>
        <end position="667"/>
    </location>
</feature>
<dbReference type="Gene3D" id="3.30.565.10">
    <property type="entry name" value="Histidine kinase-like ATPase, C-terminal domain"/>
    <property type="match status" value="1"/>
</dbReference>
<keyword evidence="3" id="KW-0902">Two-component regulatory system</keyword>
<dbReference type="InterPro" id="IPR003594">
    <property type="entry name" value="HATPase_dom"/>
</dbReference>
<evidence type="ECO:0000313" key="8">
    <source>
        <dbReference type="Proteomes" id="UP000198802"/>
    </source>
</evidence>
<dbReference type="GO" id="GO:0000160">
    <property type="term" value="P:phosphorelay signal transduction system"/>
    <property type="evidence" value="ECO:0007669"/>
    <property type="project" value="UniProtKB-KW"/>
</dbReference>
<evidence type="ECO:0000256" key="1">
    <source>
        <dbReference type="ARBA" id="ARBA00022679"/>
    </source>
</evidence>
<reference evidence="8" key="1">
    <citation type="submission" date="2015-11" db="EMBL/GenBank/DDBJ databases">
        <authorList>
            <person name="Varghese N."/>
        </authorList>
    </citation>
    <scope>NUCLEOTIDE SEQUENCE [LARGE SCALE GENOMIC DNA]</scope>
    <source>
        <strain evidence="8">DSM 45899</strain>
    </source>
</reference>
<evidence type="ECO:0000256" key="5">
    <source>
        <dbReference type="SAM" id="Phobius"/>
    </source>
</evidence>
<keyword evidence="1" id="KW-0808">Transferase</keyword>
<dbReference type="Pfam" id="PF02518">
    <property type="entry name" value="HATPase_c"/>
    <property type="match status" value="1"/>
</dbReference>
<dbReference type="AlphaFoldDB" id="A0A0S4QKS6"/>
<dbReference type="RefSeq" id="WP_091275915.1">
    <property type="nucleotide sequence ID" value="NZ_FAOZ01000007.1"/>
</dbReference>
<gene>
    <name evidence="7" type="ORF">Ga0074812_10728</name>
</gene>
<keyword evidence="8" id="KW-1185">Reference proteome</keyword>
<evidence type="ECO:0000256" key="3">
    <source>
        <dbReference type="ARBA" id="ARBA00023012"/>
    </source>
</evidence>
<feature type="transmembrane region" description="Helical" evidence="5">
    <location>
        <begin position="215"/>
        <end position="232"/>
    </location>
</feature>
<feature type="transmembrane region" description="Helical" evidence="5">
    <location>
        <begin position="679"/>
        <end position="700"/>
    </location>
</feature>
<keyword evidence="5" id="KW-0812">Transmembrane</keyword>
<feature type="compositionally biased region" description="Basic and acidic residues" evidence="4">
    <location>
        <begin position="10"/>
        <end position="25"/>
    </location>
</feature>
<feature type="transmembrane region" description="Helical" evidence="5">
    <location>
        <begin position="598"/>
        <end position="617"/>
    </location>
</feature>
<feature type="compositionally biased region" description="Basic and acidic residues" evidence="4">
    <location>
        <begin position="52"/>
        <end position="64"/>
    </location>
</feature>
<feature type="region of interest" description="Disordered" evidence="4">
    <location>
        <begin position="487"/>
        <end position="513"/>
    </location>
</feature>
<feature type="domain" description="Histidine kinase/HSP90-like ATPase" evidence="6">
    <location>
        <begin position="401"/>
        <end position="485"/>
    </location>
</feature>
<feature type="region of interest" description="Disordered" evidence="4">
    <location>
        <begin position="1"/>
        <end position="27"/>
    </location>
</feature>
<feature type="transmembrane region" description="Helical" evidence="5">
    <location>
        <begin position="114"/>
        <end position="131"/>
    </location>
</feature>
<dbReference type="Proteomes" id="UP000198802">
    <property type="component" value="Unassembled WGS sequence"/>
</dbReference>
<evidence type="ECO:0000256" key="4">
    <source>
        <dbReference type="SAM" id="MobiDB-lite"/>
    </source>
</evidence>
<organism evidence="7 8">
    <name type="scientific">Parafrankia irregularis</name>
    <dbReference type="NCBI Taxonomy" id="795642"/>
    <lineage>
        <taxon>Bacteria</taxon>
        <taxon>Bacillati</taxon>
        <taxon>Actinomycetota</taxon>
        <taxon>Actinomycetes</taxon>
        <taxon>Frankiales</taxon>
        <taxon>Frankiaceae</taxon>
        <taxon>Parafrankia</taxon>
    </lineage>
</organism>